<comment type="caution">
    <text evidence="2">The sequence shown here is derived from an EMBL/GenBank/DDBJ whole genome shotgun (WGS) entry which is preliminary data.</text>
</comment>
<evidence type="ECO:0000313" key="2">
    <source>
        <dbReference type="EMBL" id="MBD7963412.1"/>
    </source>
</evidence>
<dbReference type="EMBL" id="JACSQM010000002">
    <property type="protein sequence ID" value="MBD7963412.1"/>
    <property type="molecule type" value="Genomic_DNA"/>
</dbReference>
<keyword evidence="3" id="KW-1185">Reference proteome</keyword>
<feature type="chain" id="PRO_5047013397" evidence="1">
    <location>
        <begin position="21"/>
        <end position="46"/>
    </location>
</feature>
<name>A0ABR8SIU6_9BACL</name>
<protein>
    <submittedName>
        <fullName evidence="2">Uncharacterized protein</fullName>
    </submittedName>
</protein>
<gene>
    <name evidence="2" type="ORF">H9648_05020</name>
</gene>
<evidence type="ECO:0000256" key="1">
    <source>
        <dbReference type="SAM" id="SignalP"/>
    </source>
</evidence>
<reference evidence="2 3" key="1">
    <citation type="submission" date="2020-08" db="EMBL/GenBank/DDBJ databases">
        <title>A Genomic Blueprint of the Chicken Gut Microbiome.</title>
        <authorList>
            <person name="Gilroy R."/>
            <person name="Ravi A."/>
            <person name="Getino M."/>
            <person name="Pursley I."/>
            <person name="Horton D.L."/>
            <person name="Alikhan N.-F."/>
            <person name="Baker D."/>
            <person name="Gharbi K."/>
            <person name="Hall N."/>
            <person name="Watson M."/>
            <person name="Adriaenssens E.M."/>
            <person name="Foster-Nyarko E."/>
            <person name="Jarju S."/>
            <person name="Secka A."/>
            <person name="Antonio M."/>
            <person name="Oren A."/>
            <person name="Chaudhuri R."/>
            <person name="La Ragione R.M."/>
            <person name="Hildebrand F."/>
            <person name="Pallen M.J."/>
        </authorList>
    </citation>
    <scope>NUCLEOTIDE SEQUENCE [LARGE SCALE GENOMIC DNA]</scope>
    <source>
        <strain evidence="2 3">Sa2CUA10</strain>
    </source>
</reference>
<dbReference type="RefSeq" id="WP_191752815.1">
    <property type="nucleotide sequence ID" value="NZ_JACSQM010000002.1"/>
</dbReference>
<organism evidence="2 3">
    <name type="scientific">Fictibacillus norfolkensis</name>
    <dbReference type="NCBI Taxonomy" id="2762233"/>
    <lineage>
        <taxon>Bacteria</taxon>
        <taxon>Bacillati</taxon>
        <taxon>Bacillota</taxon>
        <taxon>Bacilli</taxon>
        <taxon>Bacillales</taxon>
        <taxon>Fictibacillaceae</taxon>
        <taxon>Fictibacillus</taxon>
    </lineage>
</organism>
<feature type="signal peptide" evidence="1">
    <location>
        <begin position="1"/>
        <end position="20"/>
    </location>
</feature>
<evidence type="ECO:0000313" key="3">
    <source>
        <dbReference type="Proteomes" id="UP000603641"/>
    </source>
</evidence>
<proteinExistence type="predicted"/>
<sequence length="46" mass="5095">MKKVNIFVIICLFIAISPAAKVMSPTTIDPNVQLSHFTPEPQILVE</sequence>
<accession>A0ABR8SIU6</accession>
<dbReference type="Proteomes" id="UP000603641">
    <property type="component" value="Unassembled WGS sequence"/>
</dbReference>
<keyword evidence="1" id="KW-0732">Signal</keyword>